<comment type="caution">
    <text evidence="1">The sequence shown here is derived from an EMBL/GenBank/DDBJ whole genome shotgun (WGS) entry which is preliminary data.</text>
</comment>
<protein>
    <submittedName>
        <fullName evidence="1">Uncharacterized protein</fullName>
    </submittedName>
</protein>
<evidence type="ECO:0000313" key="2">
    <source>
        <dbReference type="Proteomes" id="UP001165960"/>
    </source>
</evidence>
<organism evidence="1 2">
    <name type="scientific">Entomophthora muscae</name>
    <dbReference type="NCBI Taxonomy" id="34485"/>
    <lineage>
        <taxon>Eukaryota</taxon>
        <taxon>Fungi</taxon>
        <taxon>Fungi incertae sedis</taxon>
        <taxon>Zoopagomycota</taxon>
        <taxon>Entomophthoromycotina</taxon>
        <taxon>Entomophthoromycetes</taxon>
        <taxon>Entomophthorales</taxon>
        <taxon>Entomophthoraceae</taxon>
        <taxon>Entomophthora</taxon>
    </lineage>
</organism>
<gene>
    <name evidence="1" type="ORF">DSO57_1014953</name>
</gene>
<accession>A0ACC2TG73</accession>
<dbReference type="EMBL" id="QTSX02002898">
    <property type="protein sequence ID" value="KAJ9073563.1"/>
    <property type="molecule type" value="Genomic_DNA"/>
</dbReference>
<sequence>MKGLAILQVFAVVAEYDYIVVGSGPGGGTLATELAIKGFNTLLIEAGPHHFEANQSTPAFHARASEDPFTTFSFDVKHYDNDVRYFYPRAGALGGCAVHNAMISVYPNSRDFEMMKRITRDDGWAEGNMRKYFKRMENNQYLASKLLNPSNGFRGWFKTSYINFLLQLKLDPTLVNYVIATIGTPLRNINSYGPLGKLSTDSEGRIFIPQAIDKTSYTRTNFPKYIYEVAKHFPLTIWTNTFVTQVLFEGKTAVGVKYRKGKYLYNASPFSTERKRVSFGAVYAKKEIIISGGTFNTPQLLMLSGIGDKNHLKEFNIPVVSHVPGVGRNMMDRYEVPIVLQYPTKFNLLKDCKFTPTQDDPCYVEYLRERSGPYTSNGILSGHLKKSNPWLNEPDIFVLSSLSDFHGYFKGYSNIIAKRTDSTTSLILKAHTNNTNGRVKLLSSNPFDVPDINFHSFSDGDSDLNILVDAIKEERKYLNKIFVSHVELFPGPHIQTDRQIKKFIKDHAWGHHACCTAKMGTSHDPNAVVDAKFRVRGVKNLRVVDMSIFPKIPGYFPAVYIHMMAMKAADDITT</sequence>
<evidence type="ECO:0000313" key="1">
    <source>
        <dbReference type="EMBL" id="KAJ9073563.1"/>
    </source>
</evidence>
<reference evidence="1" key="1">
    <citation type="submission" date="2022-04" db="EMBL/GenBank/DDBJ databases">
        <title>Genome of the entomopathogenic fungus Entomophthora muscae.</title>
        <authorList>
            <person name="Elya C."/>
            <person name="Lovett B.R."/>
            <person name="Lee E."/>
            <person name="Macias A.M."/>
            <person name="Hajek A.E."/>
            <person name="De Bivort B.L."/>
            <person name="Kasson M.T."/>
            <person name="De Fine Licht H.H."/>
            <person name="Stajich J.E."/>
        </authorList>
    </citation>
    <scope>NUCLEOTIDE SEQUENCE</scope>
    <source>
        <strain evidence="1">Berkeley</strain>
    </source>
</reference>
<name>A0ACC2TG73_9FUNG</name>
<keyword evidence="2" id="KW-1185">Reference proteome</keyword>
<dbReference type="Proteomes" id="UP001165960">
    <property type="component" value="Unassembled WGS sequence"/>
</dbReference>
<proteinExistence type="predicted"/>